<reference evidence="2" key="1">
    <citation type="submission" date="2021-01" db="EMBL/GenBank/DDBJ databases">
        <authorList>
            <person name="Kaushik A."/>
        </authorList>
    </citation>
    <scope>NUCLEOTIDE SEQUENCE</scope>
    <source>
        <strain evidence="2">AG3-T5</strain>
    </source>
</reference>
<protein>
    <recommendedName>
        <fullName evidence="4">G domain-containing protein</fullName>
    </recommendedName>
</protein>
<evidence type="ECO:0008006" key="4">
    <source>
        <dbReference type="Google" id="ProtNLM"/>
    </source>
</evidence>
<organism evidence="2 3">
    <name type="scientific">Rhizoctonia solani</name>
    <dbReference type="NCBI Taxonomy" id="456999"/>
    <lineage>
        <taxon>Eukaryota</taxon>
        <taxon>Fungi</taxon>
        <taxon>Dikarya</taxon>
        <taxon>Basidiomycota</taxon>
        <taxon>Agaricomycotina</taxon>
        <taxon>Agaricomycetes</taxon>
        <taxon>Cantharellales</taxon>
        <taxon>Ceratobasidiaceae</taxon>
        <taxon>Rhizoctonia</taxon>
    </lineage>
</organism>
<dbReference type="Proteomes" id="UP000663841">
    <property type="component" value="Unassembled WGS sequence"/>
</dbReference>
<keyword evidence="1" id="KW-0175">Coiled coil</keyword>
<evidence type="ECO:0000256" key="1">
    <source>
        <dbReference type="SAM" id="Coils"/>
    </source>
</evidence>
<comment type="caution">
    <text evidence="2">The sequence shown here is derived from an EMBL/GenBank/DDBJ whole genome shotgun (WGS) entry which is preliminary data.</text>
</comment>
<name>A0A8H3BVE5_9AGAM</name>
<proteinExistence type="predicted"/>
<gene>
    <name evidence="2" type="ORF">RDB_LOCUS164685</name>
</gene>
<sequence>MNVTRIAVFGATATGKTTFVSDAGGSLPAHQGSKRYTPSVRQSNFGIDGRSVVLYDMPGFDDTRLSDTEVLGVIGTSLASLYRNGFKLTGIICMHRITDIRIGDTSRRTFNVFQKLCGKESLTNVLIVTNMWSDPPTVEQIARETELRTHPDFFKPAIEQGATIVRRTHKNKRSAHDIIRMLLNKNPVAMKVQKELVDEGKVLSDTAAWQELEHGRTVAAERHKAELEELQAEQEEAKGYSDESGQSELAQYQQGVKAAEERFLRELAVLRKGYDDARWQRQAEKIRDELKAMEDCQQAVREQLEAALRQQEASESHLRNLQKRLADFGI</sequence>
<dbReference type="AlphaFoldDB" id="A0A8H3BVE5"/>
<dbReference type="SUPFAM" id="SSF52540">
    <property type="entry name" value="P-loop containing nucleoside triphosphate hydrolases"/>
    <property type="match status" value="1"/>
</dbReference>
<evidence type="ECO:0000313" key="3">
    <source>
        <dbReference type="Proteomes" id="UP000663841"/>
    </source>
</evidence>
<dbReference type="Gene3D" id="3.40.50.300">
    <property type="entry name" value="P-loop containing nucleotide triphosphate hydrolases"/>
    <property type="match status" value="1"/>
</dbReference>
<feature type="coiled-coil region" evidence="1">
    <location>
        <begin position="283"/>
        <end position="324"/>
    </location>
</feature>
<dbReference type="InterPro" id="IPR027417">
    <property type="entry name" value="P-loop_NTPase"/>
</dbReference>
<accession>A0A8H3BVE5</accession>
<evidence type="ECO:0000313" key="2">
    <source>
        <dbReference type="EMBL" id="CAE6466049.1"/>
    </source>
</evidence>
<dbReference type="EMBL" id="CAJMWW010000314">
    <property type="protein sequence ID" value="CAE6466049.1"/>
    <property type="molecule type" value="Genomic_DNA"/>
</dbReference>